<dbReference type="SMART" id="SM00042">
    <property type="entry name" value="CUB"/>
    <property type="match status" value="2"/>
</dbReference>
<dbReference type="Proteomes" id="UP001107558">
    <property type="component" value="Chromosome 1"/>
</dbReference>
<dbReference type="Gene3D" id="2.60.120.290">
    <property type="entry name" value="Spermadhesin, CUB domain"/>
    <property type="match status" value="2"/>
</dbReference>
<dbReference type="OrthoDB" id="9971251at2759"/>
<protein>
    <recommendedName>
        <fullName evidence="7">CUB domain-containing protein</fullName>
    </recommendedName>
</protein>
<reference evidence="8" key="1">
    <citation type="submission" date="2021-03" db="EMBL/GenBank/DDBJ databases">
        <title>Chromosome level genome of the anhydrobiotic midge Polypedilum vanderplanki.</title>
        <authorList>
            <person name="Yoshida Y."/>
            <person name="Kikawada T."/>
            <person name="Gusev O."/>
        </authorList>
    </citation>
    <scope>NUCLEOTIDE SEQUENCE</scope>
    <source>
        <strain evidence="8">NIAS01</strain>
        <tissue evidence="8">Whole body or cell culture</tissue>
    </source>
</reference>
<keyword evidence="1" id="KW-0677">Repeat</keyword>
<organism evidence="8 9">
    <name type="scientific">Polypedilum vanderplanki</name>
    <name type="common">Sleeping chironomid midge</name>
    <dbReference type="NCBI Taxonomy" id="319348"/>
    <lineage>
        <taxon>Eukaryota</taxon>
        <taxon>Metazoa</taxon>
        <taxon>Ecdysozoa</taxon>
        <taxon>Arthropoda</taxon>
        <taxon>Hexapoda</taxon>
        <taxon>Insecta</taxon>
        <taxon>Pterygota</taxon>
        <taxon>Neoptera</taxon>
        <taxon>Endopterygota</taxon>
        <taxon>Diptera</taxon>
        <taxon>Nematocera</taxon>
        <taxon>Chironomoidea</taxon>
        <taxon>Chironomidae</taxon>
        <taxon>Chironominae</taxon>
        <taxon>Polypedilum</taxon>
        <taxon>Polypedilum</taxon>
    </lineage>
</organism>
<feature type="disulfide bond" evidence="3">
    <location>
        <begin position="393"/>
        <end position="405"/>
    </location>
</feature>
<feature type="signal peptide" evidence="6">
    <location>
        <begin position="1"/>
        <end position="19"/>
    </location>
</feature>
<evidence type="ECO:0000256" key="4">
    <source>
        <dbReference type="SAM" id="MobiDB-lite"/>
    </source>
</evidence>
<dbReference type="PANTHER" id="PTHR24251:SF28">
    <property type="entry name" value="NEUROPILIN AND TOLLOID-LIKE, ISOFORM B"/>
    <property type="match status" value="1"/>
</dbReference>
<evidence type="ECO:0000256" key="5">
    <source>
        <dbReference type="SAM" id="Phobius"/>
    </source>
</evidence>
<feature type="compositionally biased region" description="Basic and acidic residues" evidence="4">
    <location>
        <begin position="703"/>
        <end position="715"/>
    </location>
</feature>
<dbReference type="Gene3D" id="2.40.128.620">
    <property type="match status" value="1"/>
</dbReference>
<feature type="compositionally biased region" description="Basic residues" evidence="4">
    <location>
        <begin position="661"/>
        <end position="677"/>
    </location>
</feature>
<keyword evidence="9" id="KW-1185">Reference proteome</keyword>
<accession>A0A9J6CNS4</accession>
<keyword evidence="2 3" id="KW-1015">Disulfide bond</keyword>
<feature type="domain" description="CUB" evidence="7">
    <location>
        <begin position="138"/>
        <end position="253"/>
    </location>
</feature>
<evidence type="ECO:0000259" key="7">
    <source>
        <dbReference type="PROSITE" id="PS01180"/>
    </source>
</evidence>
<proteinExistence type="predicted"/>
<dbReference type="PROSITE" id="PS01180">
    <property type="entry name" value="CUB"/>
    <property type="match status" value="2"/>
</dbReference>
<comment type="caution">
    <text evidence="8">The sequence shown here is derived from an EMBL/GenBank/DDBJ whole genome shotgun (WGS) entry which is preliminary data.</text>
</comment>
<dbReference type="InterPro" id="IPR002172">
    <property type="entry name" value="LDrepeatLR_classA_rpt"/>
</dbReference>
<keyword evidence="5" id="KW-0812">Transmembrane</keyword>
<evidence type="ECO:0000313" key="9">
    <source>
        <dbReference type="Proteomes" id="UP001107558"/>
    </source>
</evidence>
<keyword evidence="6" id="KW-0732">Signal</keyword>
<dbReference type="InterPro" id="IPR036055">
    <property type="entry name" value="LDL_receptor-like_sf"/>
</dbReference>
<feature type="domain" description="CUB" evidence="7">
    <location>
        <begin position="266"/>
        <end position="384"/>
    </location>
</feature>
<feature type="compositionally biased region" description="Polar residues" evidence="4">
    <location>
        <begin position="678"/>
        <end position="689"/>
    </location>
</feature>
<feature type="chain" id="PRO_5039896780" description="CUB domain-containing protein" evidence="6">
    <location>
        <begin position="20"/>
        <end position="743"/>
    </location>
</feature>
<evidence type="ECO:0000256" key="1">
    <source>
        <dbReference type="ARBA" id="ARBA00022737"/>
    </source>
</evidence>
<gene>
    <name evidence="8" type="ORF">PVAND_013149</name>
</gene>
<dbReference type="FunFam" id="2.60.120.290:FF:000013">
    <property type="entry name" value="Membrane frizzled-related protein"/>
    <property type="match status" value="1"/>
</dbReference>
<feature type="disulfide bond" evidence="3">
    <location>
        <begin position="400"/>
        <end position="418"/>
    </location>
</feature>
<dbReference type="SUPFAM" id="SSF57424">
    <property type="entry name" value="LDL receptor-like module"/>
    <property type="match status" value="1"/>
</dbReference>
<dbReference type="Pfam" id="PF00431">
    <property type="entry name" value="CUB"/>
    <property type="match status" value="2"/>
</dbReference>
<dbReference type="CDD" id="cd00041">
    <property type="entry name" value="CUB"/>
    <property type="match status" value="2"/>
</dbReference>
<feature type="transmembrane region" description="Helical" evidence="5">
    <location>
        <begin position="441"/>
        <end position="464"/>
    </location>
</feature>
<dbReference type="EMBL" id="JADBJN010000001">
    <property type="protein sequence ID" value="KAG5683889.1"/>
    <property type="molecule type" value="Genomic_DNA"/>
</dbReference>
<sequence>MKSHIWIILLISISSYIGATSNESTSAAVKFIFTSLSSSTSASALTMNSREELENTGGILTQQNLFSSNMSSAMTPTKPSYTTSSIHHQYTTTISLFSTLPSYLKNFYNNNNNDNPLKRKYLSNSKTKRSAEQDREECDPFIVGDEGMKTFYSPGHPGEYTKNISCVRVIEAPLGFQIRLDFRDYFQIEPSDDCKFDYLEIRDGAHGFGTLLGQFCGHSFPDVITSKDRFLWLRFNSDENIEDKGFKAVYEFIPRPTSVIYDETNCTVHVGGYEGHVDNSMVNPQKLEYVKKHNLSLDCMFIITVEENWMISLKFEKFELKKPNECEKNFIDVFPEKTDLPSRIKSFCGSMADMVSSKSNIVHIRYFAEASAINSTFEILYTAFRDKGNAAVCKEDEFDCEDSTCIKDFLFCNERENCRFKWDEAPEKCDRHKNTEQSEHVVIIIIVFGVILTILAIAFVVNCMRKIIRDHKIIREHIRQSRESKLDELGRHSTKLTKSRENIALQQLTKLPPPAFDLDSPTALNLMDSTTNHYYRDANNGARIIDSKNDLNLREQEIKNILGTSYDVDGDHKDAEMCDSACQTRESLFQPVFKNKVTQSPLPSGLRFSTFGYLDSSSTPSPPPPPNIHSIVNTAGVASLNQPINVPCPTHSSSGKNTLPHQHHQHLHSHHHSHRMHSGSTNQSSNDKGSSAKIDEQQQQQPIHEKYSTLRKDDSQSSSSRSYSDVRKSAPDVVIISGCTSSH</sequence>
<comment type="caution">
    <text evidence="3">Lacks conserved residue(s) required for the propagation of feature annotation.</text>
</comment>
<evidence type="ECO:0000313" key="8">
    <source>
        <dbReference type="EMBL" id="KAG5683889.1"/>
    </source>
</evidence>
<dbReference type="SUPFAM" id="SSF49854">
    <property type="entry name" value="Spermadhesin, CUB domain"/>
    <property type="match status" value="2"/>
</dbReference>
<keyword evidence="5" id="KW-1133">Transmembrane helix</keyword>
<name>A0A9J6CNS4_POLVA</name>
<dbReference type="AlphaFoldDB" id="A0A9J6CNS4"/>
<feature type="region of interest" description="Disordered" evidence="4">
    <location>
        <begin position="643"/>
        <end position="730"/>
    </location>
</feature>
<keyword evidence="5" id="KW-0472">Membrane</keyword>
<dbReference type="InterPro" id="IPR000859">
    <property type="entry name" value="CUB_dom"/>
</dbReference>
<dbReference type="PROSITE" id="PS50068">
    <property type="entry name" value="LDLRA_2"/>
    <property type="match status" value="1"/>
</dbReference>
<evidence type="ECO:0000256" key="2">
    <source>
        <dbReference type="ARBA" id="ARBA00023157"/>
    </source>
</evidence>
<evidence type="ECO:0000256" key="6">
    <source>
        <dbReference type="SAM" id="SignalP"/>
    </source>
</evidence>
<evidence type="ECO:0000256" key="3">
    <source>
        <dbReference type="PROSITE-ProRule" id="PRU00124"/>
    </source>
</evidence>
<dbReference type="InterPro" id="IPR035914">
    <property type="entry name" value="Sperma_CUB_dom_sf"/>
</dbReference>
<feature type="compositionally biased region" description="Polar residues" evidence="4">
    <location>
        <begin position="643"/>
        <end position="660"/>
    </location>
</feature>
<dbReference type="PANTHER" id="PTHR24251">
    <property type="entry name" value="OVOCHYMASE-RELATED"/>
    <property type="match status" value="1"/>
</dbReference>